<evidence type="ECO:0000313" key="3">
    <source>
        <dbReference type="Proteomes" id="UP000195402"/>
    </source>
</evidence>
<evidence type="ECO:0000256" key="1">
    <source>
        <dbReference type="SAM" id="MobiDB-lite"/>
    </source>
</evidence>
<dbReference type="EMBL" id="MVGT01002956">
    <property type="protein sequence ID" value="OVA06107.1"/>
    <property type="molecule type" value="Genomic_DNA"/>
</dbReference>
<sequence>MDPFVAEEEQLQPSKTSKIQGSARSKVVRPENQPQQWQIFSDGSSNASGAGVGCVLITPDGFKMEKATR</sequence>
<feature type="compositionally biased region" description="Polar residues" evidence="1">
    <location>
        <begin position="11"/>
        <end position="23"/>
    </location>
</feature>
<comment type="caution">
    <text evidence="2">The sequence shown here is derived from an EMBL/GenBank/DDBJ whole genome shotgun (WGS) entry which is preliminary data.</text>
</comment>
<feature type="compositionally biased region" description="Acidic residues" evidence="1">
    <location>
        <begin position="1"/>
        <end position="10"/>
    </location>
</feature>
<proteinExistence type="predicted"/>
<accession>A0A200Q6W0</accession>
<dbReference type="OrthoDB" id="1938451at2759"/>
<keyword evidence="3" id="KW-1185">Reference proteome</keyword>
<reference evidence="2 3" key="1">
    <citation type="journal article" date="2017" name="Mol. Plant">
        <title>The Genome of Medicinal Plant Macleaya cordata Provides New Insights into Benzylisoquinoline Alkaloids Metabolism.</title>
        <authorList>
            <person name="Liu X."/>
            <person name="Liu Y."/>
            <person name="Huang P."/>
            <person name="Ma Y."/>
            <person name="Qing Z."/>
            <person name="Tang Q."/>
            <person name="Cao H."/>
            <person name="Cheng P."/>
            <person name="Zheng Y."/>
            <person name="Yuan Z."/>
            <person name="Zhou Y."/>
            <person name="Liu J."/>
            <person name="Tang Z."/>
            <person name="Zhuo Y."/>
            <person name="Zhang Y."/>
            <person name="Yu L."/>
            <person name="Huang J."/>
            <person name="Yang P."/>
            <person name="Peng Q."/>
            <person name="Zhang J."/>
            <person name="Jiang W."/>
            <person name="Zhang Z."/>
            <person name="Lin K."/>
            <person name="Ro D.K."/>
            <person name="Chen X."/>
            <person name="Xiong X."/>
            <person name="Shang Y."/>
            <person name="Huang S."/>
            <person name="Zeng J."/>
        </authorList>
    </citation>
    <scope>NUCLEOTIDE SEQUENCE [LARGE SCALE GENOMIC DNA]</scope>
    <source>
        <strain evidence="3">cv. BLH2017</strain>
        <tissue evidence="2">Root</tissue>
    </source>
</reference>
<evidence type="ECO:0000313" key="2">
    <source>
        <dbReference type="EMBL" id="OVA06107.1"/>
    </source>
</evidence>
<gene>
    <name evidence="2" type="ORF">BVC80_93g10</name>
</gene>
<dbReference type="Proteomes" id="UP000195402">
    <property type="component" value="Unassembled WGS sequence"/>
</dbReference>
<name>A0A200Q6W0_MACCD</name>
<dbReference type="AlphaFoldDB" id="A0A200Q6W0"/>
<organism evidence="2 3">
    <name type="scientific">Macleaya cordata</name>
    <name type="common">Five-seeded plume-poppy</name>
    <name type="synonym">Bocconia cordata</name>
    <dbReference type="NCBI Taxonomy" id="56857"/>
    <lineage>
        <taxon>Eukaryota</taxon>
        <taxon>Viridiplantae</taxon>
        <taxon>Streptophyta</taxon>
        <taxon>Embryophyta</taxon>
        <taxon>Tracheophyta</taxon>
        <taxon>Spermatophyta</taxon>
        <taxon>Magnoliopsida</taxon>
        <taxon>Ranunculales</taxon>
        <taxon>Papaveraceae</taxon>
        <taxon>Papaveroideae</taxon>
        <taxon>Macleaya</taxon>
    </lineage>
</organism>
<dbReference type="InParanoid" id="A0A200Q6W0"/>
<feature type="region of interest" description="Disordered" evidence="1">
    <location>
        <begin position="1"/>
        <end position="32"/>
    </location>
</feature>
<evidence type="ECO:0008006" key="4">
    <source>
        <dbReference type="Google" id="ProtNLM"/>
    </source>
</evidence>
<protein>
    <recommendedName>
        <fullName evidence="4">RNase H type-1 domain-containing protein</fullName>
    </recommendedName>
</protein>